<dbReference type="EMBL" id="JBHUME010000013">
    <property type="protein sequence ID" value="MFD2614704.1"/>
    <property type="molecule type" value="Genomic_DNA"/>
</dbReference>
<accession>A0ABW5PJH8</accession>
<organism evidence="1 2">
    <name type="scientific">Paenibacillus gansuensis</name>
    <dbReference type="NCBI Taxonomy" id="306542"/>
    <lineage>
        <taxon>Bacteria</taxon>
        <taxon>Bacillati</taxon>
        <taxon>Bacillota</taxon>
        <taxon>Bacilli</taxon>
        <taxon>Bacillales</taxon>
        <taxon>Paenibacillaceae</taxon>
        <taxon>Paenibacillus</taxon>
    </lineage>
</organism>
<sequence>MNVGNSDNREKKVRKSRQKKELSFGEQVDRLSDRDWRMLIDLYFCRCMPLTAVTKHYYENDEIKDWAKRKRNMRDHMAIITKAGILEKAETDPNAVALPSSKRTGGIKTESWYFLSQKGFRLVEARLKDVDRYRLSKNELDLARARKDHLWAVAQVYLDLKYEFLPQQAQQFYDWDWYPSLTIYGHNDLYEVRPDAVLRLQDQLYYIELDLATEPIRRSPFQKGDTFQVSITNKLERYKAVLHHSDVNEVQKSGIIAFIVPDAVYGARLSNIRSAAKSIFTEKFPTKVLVGRTIQDIMSERKDLLVAGSVGEG</sequence>
<dbReference type="InterPro" id="IPR025855">
    <property type="entry name" value="Replic_Relax"/>
</dbReference>
<comment type="caution">
    <text evidence="1">The sequence shown here is derived from an EMBL/GenBank/DDBJ whole genome shotgun (WGS) entry which is preliminary data.</text>
</comment>
<reference evidence="2" key="1">
    <citation type="journal article" date="2019" name="Int. J. Syst. Evol. Microbiol.">
        <title>The Global Catalogue of Microorganisms (GCM) 10K type strain sequencing project: providing services to taxonomists for standard genome sequencing and annotation.</title>
        <authorList>
            <consortium name="The Broad Institute Genomics Platform"/>
            <consortium name="The Broad Institute Genome Sequencing Center for Infectious Disease"/>
            <person name="Wu L."/>
            <person name="Ma J."/>
        </authorList>
    </citation>
    <scope>NUCLEOTIDE SEQUENCE [LARGE SCALE GENOMIC DNA]</scope>
    <source>
        <strain evidence="2">KCTC 3950</strain>
    </source>
</reference>
<dbReference type="RefSeq" id="WP_377605861.1">
    <property type="nucleotide sequence ID" value="NZ_JBHUME010000013.1"/>
</dbReference>
<proteinExistence type="predicted"/>
<dbReference type="Proteomes" id="UP001597541">
    <property type="component" value="Unassembled WGS sequence"/>
</dbReference>
<protein>
    <submittedName>
        <fullName evidence="1">Replication-relaxation family protein</fullName>
    </submittedName>
</protein>
<dbReference type="Pfam" id="PF13814">
    <property type="entry name" value="Replic_Relax"/>
    <property type="match status" value="1"/>
</dbReference>
<keyword evidence="2" id="KW-1185">Reference proteome</keyword>
<name>A0ABW5PJH8_9BACL</name>
<gene>
    <name evidence="1" type="ORF">ACFSUF_20020</name>
</gene>
<evidence type="ECO:0000313" key="2">
    <source>
        <dbReference type="Proteomes" id="UP001597541"/>
    </source>
</evidence>
<evidence type="ECO:0000313" key="1">
    <source>
        <dbReference type="EMBL" id="MFD2614704.1"/>
    </source>
</evidence>